<proteinExistence type="inferred from homology"/>
<dbReference type="GO" id="GO:0097367">
    <property type="term" value="F:carbohydrate derivative binding"/>
    <property type="evidence" value="ECO:0007669"/>
    <property type="project" value="InterPro"/>
</dbReference>
<dbReference type="Gene3D" id="3.40.50.10490">
    <property type="entry name" value="Glucose-6-phosphate isomerase like protein, domain 1"/>
    <property type="match status" value="2"/>
</dbReference>
<evidence type="ECO:0000313" key="5">
    <source>
        <dbReference type="Proteomes" id="UP000179034"/>
    </source>
</evidence>
<evidence type="ECO:0000313" key="4">
    <source>
        <dbReference type="EMBL" id="OGF97640.1"/>
    </source>
</evidence>
<feature type="non-terminal residue" evidence="4">
    <location>
        <position position="1"/>
    </location>
</feature>
<dbReference type="InterPro" id="IPR019490">
    <property type="entry name" value="Glu6P/Mann6P_isomerase_C"/>
</dbReference>
<dbReference type="Proteomes" id="UP000179034">
    <property type="component" value="Unassembled WGS sequence"/>
</dbReference>
<sequence length="298" mass="33088">SAIAGDILRDYVAGEMTAPFRVIRGYTLPPNEGRLLFIASSYSGNTEEIMALLRQAKERDADIYTITSGGALQEEARTHGYPLIPIPPGYPPRGALGYSFVSLLYLLRGFYPGVDVEADVEQTSRHLEHLAASYAEAGEGSPPFRAAREIAGKIPVIYAPSHLESVAVRWKGQLSENAKVLAFVGIVPEMNHNEICGWQNVPEALKKFYAIFLRDEGEHQRIGLRMGITRELVEPFAGGITEVRTTGKSLLERIFSLIYFGDFVSLYLSLILEVDPMPVGRIDELKRRLAQFPQYDSP</sequence>
<dbReference type="CDD" id="cd05637">
    <property type="entry name" value="SIS_PGI_PMI_2"/>
    <property type="match status" value="1"/>
</dbReference>
<accession>A0A1F5YBS2</accession>
<dbReference type="SUPFAM" id="SSF53697">
    <property type="entry name" value="SIS domain"/>
    <property type="match status" value="1"/>
</dbReference>
<organism evidence="4 5">
    <name type="scientific">Candidatus Glassbacteria bacterium RBG_16_58_8</name>
    <dbReference type="NCBI Taxonomy" id="1817866"/>
    <lineage>
        <taxon>Bacteria</taxon>
        <taxon>Candidatus Glassiibacteriota</taxon>
    </lineage>
</organism>
<evidence type="ECO:0000256" key="2">
    <source>
        <dbReference type="ARBA" id="ARBA00023235"/>
    </source>
</evidence>
<dbReference type="GO" id="GO:0004347">
    <property type="term" value="F:glucose-6-phosphate isomerase activity"/>
    <property type="evidence" value="ECO:0007669"/>
    <property type="project" value="InterPro"/>
</dbReference>
<evidence type="ECO:0000259" key="3">
    <source>
        <dbReference type="Pfam" id="PF10432"/>
    </source>
</evidence>
<comment type="similarity">
    <text evidence="1">Belongs to the PGI/PMI family.</text>
</comment>
<dbReference type="GO" id="GO:0004476">
    <property type="term" value="F:mannose-6-phosphate isomerase activity"/>
    <property type="evidence" value="ECO:0007669"/>
    <property type="project" value="InterPro"/>
</dbReference>
<dbReference type="InterPro" id="IPR046348">
    <property type="entry name" value="SIS_dom_sf"/>
</dbReference>
<dbReference type="AlphaFoldDB" id="A0A1F5YBS2"/>
<keyword evidence="2 4" id="KW-0413">Isomerase</keyword>
<dbReference type="GO" id="GO:1901135">
    <property type="term" value="P:carbohydrate derivative metabolic process"/>
    <property type="evidence" value="ECO:0007669"/>
    <property type="project" value="InterPro"/>
</dbReference>
<dbReference type="EMBL" id="MFIW01000072">
    <property type="protein sequence ID" value="OGF97640.1"/>
    <property type="molecule type" value="Genomic_DNA"/>
</dbReference>
<dbReference type="NCBIfam" id="TIGR02128">
    <property type="entry name" value="G6PI_arch"/>
    <property type="match status" value="1"/>
</dbReference>
<reference evidence="4 5" key="1">
    <citation type="journal article" date="2016" name="Nat. Commun.">
        <title>Thousands of microbial genomes shed light on interconnected biogeochemical processes in an aquifer system.</title>
        <authorList>
            <person name="Anantharaman K."/>
            <person name="Brown C.T."/>
            <person name="Hug L.A."/>
            <person name="Sharon I."/>
            <person name="Castelle C.J."/>
            <person name="Probst A.J."/>
            <person name="Thomas B.C."/>
            <person name="Singh A."/>
            <person name="Wilkins M.J."/>
            <person name="Karaoz U."/>
            <person name="Brodie E.L."/>
            <person name="Williams K.H."/>
            <person name="Hubbard S.S."/>
            <person name="Banfield J.F."/>
        </authorList>
    </citation>
    <scope>NUCLEOTIDE SEQUENCE [LARGE SCALE GENOMIC DNA]</scope>
</reference>
<comment type="caution">
    <text evidence="4">The sequence shown here is derived from an EMBL/GenBank/DDBJ whole genome shotgun (WGS) entry which is preliminary data.</text>
</comment>
<evidence type="ECO:0000256" key="1">
    <source>
        <dbReference type="ARBA" id="ARBA00010523"/>
    </source>
</evidence>
<dbReference type="Pfam" id="PF10432">
    <property type="entry name" value="bact-PGI_C"/>
    <property type="match status" value="1"/>
</dbReference>
<gene>
    <name evidence="4" type="ORF">A2Z06_01135</name>
</gene>
<feature type="domain" description="Bifunctional glucose-6-phosphate/mannose-6-phosphate isomerase C-terminal" evidence="3">
    <location>
        <begin position="145"/>
        <end position="289"/>
    </location>
</feature>
<name>A0A1F5YBS2_9BACT</name>
<dbReference type="GO" id="GO:0005975">
    <property type="term" value="P:carbohydrate metabolic process"/>
    <property type="evidence" value="ECO:0007669"/>
    <property type="project" value="InterPro"/>
</dbReference>
<protein>
    <submittedName>
        <fullName evidence="4">Bifunctional phosphoglucose/phosphomannose isomerase</fullName>
    </submittedName>
</protein>